<feature type="non-terminal residue" evidence="1">
    <location>
        <position position="1"/>
    </location>
</feature>
<evidence type="ECO:0000313" key="1">
    <source>
        <dbReference type="EMBL" id="MCI34531.1"/>
    </source>
</evidence>
<proteinExistence type="predicted"/>
<dbReference type="AlphaFoldDB" id="A0A392RD69"/>
<comment type="caution">
    <text evidence="1">The sequence shown here is derived from an EMBL/GenBank/DDBJ whole genome shotgun (WGS) entry which is preliminary data.</text>
</comment>
<sequence length="42" mass="5016">SVEICMDQNFQFCIHGARVTTLGLELQICWLKFLSTLWRWLD</sequence>
<accession>A0A392RD69</accession>
<keyword evidence="2" id="KW-1185">Reference proteome</keyword>
<dbReference type="Proteomes" id="UP000265520">
    <property type="component" value="Unassembled WGS sequence"/>
</dbReference>
<dbReference type="EMBL" id="LXQA010214537">
    <property type="protein sequence ID" value="MCI34531.1"/>
    <property type="molecule type" value="Genomic_DNA"/>
</dbReference>
<reference evidence="1 2" key="1">
    <citation type="journal article" date="2018" name="Front. Plant Sci.">
        <title>Red Clover (Trifolium pratense) and Zigzag Clover (T. medium) - A Picture of Genomic Similarities and Differences.</title>
        <authorList>
            <person name="Dluhosova J."/>
            <person name="Istvanek J."/>
            <person name="Nedelnik J."/>
            <person name="Repkova J."/>
        </authorList>
    </citation>
    <scope>NUCLEOTIDE SEQUENCE [LARGE SCALE GENOMIC DNA]</scope>
    <source>
        <strain evidence="2">cv. 10/8</strain>
        <tissue evidence="1">Leaf</tissue>
    </source>
</reference>
<protein>
    <submittedName>
        <fullName evidence="1">Uncharacterized protein</fullName>
    </submittedName>
</protein>
<name>A0A392RD69_9FABA</name>
<evidence type="ECO:0000313" key="2">
    <source>
        <dbReference type="Proteomes" id="UP000265520"/>
    </source>
</evidence>
<organism evidence="1 2">
    <name type="scientific">Trifolium medium</name>
    <dbReference type="NCBI Taxonomy" id="97028"/>
    <lineage>
        <taxon>Eukaryota</taxon>
        <taxon>Viridiplantae</taxon>
        <taxon>Streptophyta</taxon>
        <taxon>Embryophyta</taxon>
        <taxon>Tracheophyta</taxon>
        <taxon>Spermatophyta</taxon>
        <taxon>Magnoliopsida</taxon>
        <taxon>eudicotyledons</taxon>
        <taxon>Gunneridae</taxon>
        <taxon>Pentapetalae</taxon>
        <taxon>rosids</taxon>
        <taxon>fabids</taxon>
        <taxon>Fabales</taxon>
        <taxon>Fabaceae</taxon>
        <taxon>Papilionoideae</taxon>
        <taxon>50 kb inversion clade</taxon>
        <taxon>NPAAA clade</taxon>
        <taxon>Hologalegina</taxon>
        <taxon>IRL clade</taxon>
        <taxon>Trifolieae</taxon>
        <taxon>Trifolium</taxon>
    </lineage>
</organism>